<reference evidence="3" key="1">
    <citation type="submission" date="2016-11" db="UniProtKB">
        <authorList>
            <consortium name="WormBaseParasite"/>
        </authorList>
    </citation>
    <scope>IDENTIFICATION</scope>
</reference>
<keyword evidence="2" id="KW-1185">Reference proteome</keyword>
<dbReference type="Proteomes" id="UP000095283">
    <property type="component" value="Unplaced"/>
</dbReference>
<evidence type="ECO:0000313" key="3">
    <source>
        <dbReference type="WBParaSite" id="Hba_03595"/>
    </source>
</evidence>
<feature type="transmembrane region" description="Helical" evidence="1">
    <location>
        <begin position="15"/>
        <end position="37"/>
    </location>
</feature>
<protein>
    <submittedName>
        <fullName evidence="3">7TM_GPCR_Srx domain-containing protein</fullName>
    </submittedName>
</protein>
<organism evidence="2 3">
    <name type="scientific">Heterorhabditis bacteriophora</name>
    <name type="common">Entomopathogenic nematode worm</name>
    <dbReference type="NCBI Taxonomy" id="37862"/>
    <lineage>
        <taxon>Eukaryota</taxon>
        <taxon>Metazoa</taxon>
        <taxon>Ecdysozoa</taxon>
        <taxon>Nematoda</taxon>
        <taxon>Chromadorea</taxon>
        <taxon>Rhabditida</taxon>
        <taxon>Rhabditina</taxon>
        <taxon>Rhabditomorpha</taxon>
        <taxon>Strongyloidea</taxon>
        <taxon>Heterorhabditidae</taxon>
        <taxon>Heterorhabditis</taxon>
    </lineage>
</organism>
<evidence type="ECO:0000313" key="2">
    <source>
        <dbReference type="Proteomes" id="UP000095283"/>
    </source>
</evidence>
<keyword evidence="1" id="KW-0472">Membrane</keyword>
<dbReference type="AlphaFoldDB" id="A0A1I7WF55"/>
<keyword evidence="1" id="KW-1133">Transmembrane helix</keyword>
<dbReference type="WBParaSite" id="Hba_03595">
    <property type="protein sequence ID" value="Hba_03595"/>
    <property type="gene ID" value="Hba_03595"/>
</dbReference>
<accession>A0A1I7WF55</accession>
<proteinExistence type="predicted"/>
<name>A0A1I7WF55_HETBA</name>
<evidence type="ECO:0000256" key="1">
    <source>
        <dbReference type="SAM" id="Phobius"/>
    </source>
</evidence>
<sequence length="145" mass="16802">MQFLGDDSFCILNDILTMMISAYGSVATIFLIFFNFVSDFFVLLKESKCLLFFPGNIQLSLHMNSSYIHYSESLLVLFTWLVCFQSRTVSCATILINLNSKTIKLTYLLKHRIRYVIGSDQNHELDIFQKDVQSSSQLSNYLVRR</sequence>
<keyword evidence="1" id="KW-0812">Transmembrane</keyword>